<name>A0A084B2E2_STACB</name>
<sequence>MAAPCPQPSQLHAVFLPSSLSLSQFHGTRLLSRHAGWFPTLWASSPSAFGRCGTGSAPHRQREHGDQLMQEAGRGRAGSKGGRERAALRDIGADERDSTDWWLRFTRGMSCVPGKKQAKTWADQRATVSKAVRFP</sequence>
<proteinExistence type="predicted"/>
<organism evidence="2 3">
    <name type="scientific">Stachybotrys chartarum (strain CBS 109288 / IBT 7711)</name>
    <name type="common">Toxic black mold</name>
    <name type="synonym">Stilbospora chartarum</name>
    <dbReference type="NCBI Taxonomy" id="1280523"/>
    <lineage>
        <taxon>Eukaryota</taxon>
        <taxon>Fungi</taxon>
        <taxon>Dikarya</taxon>
        <taxon>Ascomycota</taxon>
        <taxon>Pezizomycotina</taxon>
        <taxon>Sordariomycetes</taxon>
        <taxon>Hypocreomycetidae</taxon>
        <taxon>Hypocreales</taxon>
        <taxon>Stachybotryaceae</taxon>
        <taxon>Stachybotrys</taxon>
    </lineage>
</organism>
<dbReference type="HOGENOM" id="CLU_1887127_0_0_1"/>
<feature type="compositionally biased region" description="Basic and acidic residues" evidence="1">
    <location>
        <begin position="81"/>
        <end position="91"/>
    </location>
</feature>
<keyword evidence="3" id="KW-1185">Reference proteome</keyword>
<evidence type="ECO:0000313" key="2">
    <source>
        <dbReference type="EMBL" id="KEY71721.1"/>
    </source>
</evidence>
<dbReference type="EMBL" id="KL648207">
    <property type="protein sequence ID" value="KEY71721.1"/>
    <property type="molecule type" value="Genomic_DNA"/>
</dbReference>
<protein>
    <submittedName>
        <fullName evidence="2">Uncharacterized protein</fullName>
    </submittedName>
</protein>
<reference evidence="2 3" key="1">
    <citation type="journal article" date="2014" name="BMC Genomics">
        <title>Comparative genome sequencing reveals chemotype-specific gene clusters in the toxigenic black mold Stachybotrys.</title>
        <authorList>
            <person name="Semeiks J."/>
            <person name="Borek D."/>
            <person name="Otwinowski Z."/>
            <person name="Grishin N.V."/>
        </authorList>
    </citation>
    <scope>NUCLEOTIDE SEQUENCE [LARGE SCALE GENOMIC DNA]</scope>
    <source>
        <strain evidence="3">CBS 109288 / IBT 7711</strain>
    </source>
</reference>
<evidence type="ECO:0000313" key="3">
    <source>
        <dbReference type="Proteomes" id="UP000028045"/>
    </source>
</evidence>
<evidence type="ECO:0000256" key="1">
    <source>
        <dbReference type="SAM" id="MobiDB-lite"/>
    </source>
</evidence>
<dbReference type="Proteomes" id="UP000028045">
    <property type="component" value="Unassembled WGS sequence"/>
</dbReference>
<dbReference type="AlphaFoldDB" id="A0A084B2E2"/>
<gene>
    <name evidence="2" type="ORF">S7711_10648</name>
</gene>
<feature type="region of interest" description="Disordered" evidence="1">
    <location>
        <begin position="52"/>
        <end position="91"/>
    </location>
</feature>
<accession>A0A084B2E2</accession>